<dbReference type="InterPro" id="IPR011051">
    <property type="entry name" value="RmlC_Cupin_sf"/>
</dbReference>
<dbReference type="Gene3D" id="1.10.260.40">
    <property type="entry name" value="lambda repressor-like DNA-binding domains"/>
    <property type="match status" value="1"/>
</dbReference>
<organism evidence="3 4">
    <name type="scientific">Acetobacter suratthaniensis</name>
    <dbReference type="NCBI Taxonomy" id="1502841"/>
    <lineage>
        <taxon>Bacteria</taxon>
        <taxon>Pseudomonadati</taxon>
        <taxon>Pseudomonadota</taxon>
        <taxon>Alphaproteobacteria</taxon>
        <taxon>Acetobacterales</taxon>
        <taxon>Acetobacteraceae</taxon>
        <taxon>Acetobacter</taxon>
    </lineage>
</organism>
<dbReference type="InterPro" id="IPR001387">
    <property type="entry name" value="Cro/C1-type_HTH"/>
</dbReference>
<dbReference type="SUPFAM" id="SSF51182">
    <property type="entry name" value="RmlC-like cupins"/>
    <property type="match status" value="1"/>
</dbReference>
<evidence type="ECO:0000259" key="2">
    <source>
        <dbReference type="PROSITE" id="PS50943"/>
    </source>
</evidence>
<dbReference type="Gene3D" id="2.60.120.10">
    <property type="entry name" value="Jelly Rolls"/>
    <property type="match status" value="1"/>
</dbReference>
<evidence type="ECO:0000313" key="3">
    <source>
        <dbReference type="EMBL" id="MBO1328146.1"/>
    </source>
</evidence>
<dbReference type="Proteomes" id="UP000664399">
    <property type="component" value="Unassembled WGS sequence"/>
</dbReference>
<dbReference type="EMBL" id="JAFVMG010000005">
    <property type="protein sequence ID" value="MBO1328146.1"/>
    <property type="molecule type" value="Genomic_DNA"/>
</dbReference>
<dbReference type="PANTHER" id="PTHR46797">
    <property type="entry name" value="HTH-TYPE TRANSCRIPTIONAL REGULATOR"/>
    <property type="match status" value="1"/>
</dbReference>
<dbReference type="PANTHER" id="PTHR46797:SF1">
    <property type="entry name" value="METHYLPHOSPHONATE SYNTHASE"/>
    <property type="match status" value="1"/>
</dbReference>
<dbReference type="CDD" id="cd00093">
    <property type="entry name" value="HTH_XRE"/>
    <property type="match status" value="1"/>
</dbReference>
<dbReference type="Pfam" id="PF07883">
    <property type="entry name" value="Cupin_2"/>
    <property type="match status" value="1"/>
</dbReference>
<dbReference type="InterPro" id="IPR050807">
    <property type="entry name" value="TransReg_Diox_bact_type"/>
</dbReference>
<dbReference type="Pfam" id="PF01381">
    <property type="entry name" value="HTH_3"/>
    <property type="match status" value="1"/>
</dbReference>
<reference evidence="3 4" key="1">
    <citation type="submission" date="2021-03" db="EMBL/GenBank/DDBJ databases">
        <title>The complete genome sequence of Acetobacter suratthaniensis TBRC 1719.</title>
        <authorList>
            <person name="Charoenyingcharoen P."/>
            <person name="Yukphan P."/>
        </authorList>
    </citation>
    <scope>NUCLEOTIDE SEQUENCE [LARGE SCALE GENOMIC DNA]</scope>
    <source>
        <strain evidence="3 4">TBRC 1719</strain>
    </source>
</reference>
<dbReference type="PROSITE" id="PS50943">
    <property type="entry name" value="HTH_CROC1"/>
    <property type="match status" value="1"/>
</dbReference>
<dbReference type="InterPro" id="IPR013096">
    <property type="entry name" value="Cupin_2"/>
</dbReference>
<comment type="caution">
    <text evidence="3">The sequence shown here is derived from an EMBL/GenBank/DDBJ whole genome shotgun (WGS) entry which is preliminary data.</text>
</comment>
<protein>
    <submittedName>
        <fullName evidence="3">Cupin domain-containing protein</fullName>
    </submittedName>
</protein>
<dbReference type="RefSeq" id="WP_207853991.1">
    <property type="nucleotide sequence ID" value="NZ_JAFVMG010000005.1"/>
</dbReference>
<keyword evidence="1" id="KW-0238">DNA-binding</keyword>
<keyword evidence="4" id="KW-1185">Reference proteome</keyword>
<gene>
    <name evidence="3" type="ORF">J2D75_06615</name>
</gene>
<evidence type="ECO:0000256" key="1">
    <source>
        <dbReference type="ARBA" id="ARBA00023125"/>
    </source>
</evidence>
<name>A0ABS3LKM6_9PROT</name>
<dbReference type="SMART" id="SM00530">
    <property type="entry name" value="HTH_XRE"/>
    <property type="match status" value="1"/>
</dbReference>
<proteinExistence type="predicted"/>
<dbReference type="InterPro" id="IPR010982">
    <property type="entry name" value="Lambda_DNA-bd_dom_sf"/>
</dbReference>
<dbReference type="SUPFAM" id="SSF47413">
    <property type="entry name" value="lambda repressor-like DNA-binding domains"/>
    <property type="match status" value="1"/>
</dbReference>
<accession>A0ABS3LKM6</accession>
<sequence length="202" mass="21296">MSTSADMAAQGMAPDADVLIGRRLRALRLERDMSLMDLASRAGISVSALSQIERGISSLKIKVMWPLAAALNVEPGALLGEGGQKQSDLYCVSSKARKRLPVHSDGIEKWLLSPPGASLTGILVSVVPGGTTAGSYTHAGHEFGYVLSGQLELTIDGVSYQCGPGDSFAFRSTLDHAFSNPGQEPAQILWVNTTKPGESRDG</sequence>
<dbReference type="InterPro" id="IPR014710">
    <property type="entry name" value="RmlC-like_jellyroll"/>
</dbReference>
<dbReference type="CDD" id="cd02209">
    <property type="entry name" value="cupin_XRE_C"/>
    <property type="match status" value="1"/>
</dbReference>
<feature type="domain" description="HTH cro/C1-type" evidence="2">
    <location>
        <begin position="24"/>
        <end position="78"/>
    </location>
</feature>
<evidence type="ECO:0000313" key="4">
    <source>
        <dbReference type="Proteomes" id="UP000664399"/>
    </source>
</evidence>